<protein>
    <submittedName>
        <fullName evidence="1">Uncharacterized protein</fullName>
    </submittedName>
</protein>
<name>A0ACC2I2E7_9PLEO</name>
<evidence type="ECO:0000313" key="1">
    <source>
        <dbReference type="EMBL" id="KAJ8109474.1"/>
    </source>
</evidence>
<evidence type="ECO:0000313" key="2">
    <source>
        <dbReference type="Proteomes" id="UP001153331"/>
    </source>
</evidence>
<comment type="caution">
    <text evidence="1">The sequence shown here is derived from an EMBL/GenBank/DDBJ whole genome shotgun (WGS) entry which is preliminary data.</text>
</comment>
<keyword evidence="2" id="KW-1185">Reference proteome</keyword>
<organism evidence="1 2">
    <name type="scientific">Boeremia exigua</name>
    <dbReference type="NCBI Taxonomy" id="749465"/>
    <lineage>
        <taxon>Eukaryota</taxon>
        <taxon>Fungi</taxon>
        <taxon>Dikarya</taxon>
        <taxon>Ascomycota</taxon>
        <taxon>Pezizomycotina</taxon>
        <taxon>Dothideomycetes</taxon>
        <taxon>Pleosporomycetidae</taxon>
        <taxon>Pleosporales</taxon>
        <taxon>Pleosporineae</taxon>
        <taxon>Didymellaceae</taxon>
        <taxon>Boeremia</taxon>
    </lineage>
</organism>
<accession>A0ACC2I2E7</accession>
<proteinExistence type="predicted"/>
<dbReference type="EMBL" id="JAPHNI010000610">
    <property type="protein sequence ID" value="KAJ8109474.1"/>
    <property type="molecule type" value="Genomic_DNA"/>
</dbReference>
<sequence length="956" mass="106723">MLVGVAETSETPHWSLLTAPARRAMEIKNPRRILAVSAPGSGVLTVLKELTGSAPEPTTFEGKETTAGLSHEWHLETKYYTTKLPIWLDEITDVTEWRDEFMKPEAREVVTVLGGWIYCFKKPIGNKDLDIIRDTMRAISDVIERACGFAGETVCLAIAMPQSTTPHLDKPGEEWEELCMEHGFEYIDSEAKGKNDFGEAVGVQRIREALEAGEWESGADFGEEVEGFEGSFAAEEAEMNMELFGMKDALHDEDGEGELGEQDVEELETMMRKMVAIKEMGEGMEEAERKRFAAKACSKEHPTCKICAQSGATCHYSGKIVRSPLTRAYVITLQISHGIYRLDDSYLTSVEKKLQGLESVISQLLPGVNIDDLVSSPNLAQASSLVTGPSTPDVLRPAAISSPHSDSDPTVPSDPVLPEAVPINADGFNWQEEDVNVDTLTDGMAALSVEPTGVGYLGSTSGVVFLRCLLDWAGFLHQSQTQPQEHRTERSTLLTGVLASAQVSHAALANQIASTLIDAYFQEYHCVYPFVHEATFRAQYHEIVPRPSKRSWDMLYHTILALGAWCLNEDQIGLEDYLYRRALTLGQHESVFETANLTSIQALILLSNLSQKRNAPNTGWNLLGLAVRNALSIALHRELPHWNISLMERENRRRVWWGLYIFDSGASTTFGRAIMLPDQDSMNVHSVLNVSDEALTPQTTNLPIESTEPTLYSALKAQSDLHIHTNHISNRLLADPGLSAEAALSISASMDTWSYALPTYFQLDNQSSCQHRWYTFAKSRLWWRFWNLKIIVFRHILLRRAISEMGQIPDPVAQVNQEECTRLCIEAANATVSSIHQYAVQGLTRLEGWYATYFLFHAALVMSLCIISFPQSTELPVWHQAVRLARSTFRDHLVEDSLSARCVAILDQIVTIDDIDAGVFQDVPQLDRDALSNFPWSVQSNELFNSFDWDLTSNGF</sequence>
<reference evidence="1" key="1">
    <citation type="submission" date="2022-11" db="EMBL/GenBank/DDBJ databases">
        <title>Genome Sequence of Boeremia exigua.</title>
        <authorList>
            <person name="Buettner E."/>
        </authorList>
    </citation>
    <scope>NUCLEOTIDE SEQUENCE</scope>
    <source>
        <strain evidence="1">CU02</strain>
    </source>
</reference>
<gene>
    <name evidence="1" type="ORF">OPT61_g7435</name>
</gene>
<dbReference type="Proteomes" id="UP001153331">
    <property type="component" value="Unassembled WGS sequence"/>
</dbReference>